<evidence type="ECO:0000313" key="6">
    <source>
        <dbReference type="EMBL" id="KGP71364.1"/>
    </source>
</evidence>
<evidence type="ECO:0000256" key="3">
    <source>
        <dbReference type="ARBA" id="ARBA00022989"/>
    </source>
</evidence>
<dbReference type="GO" id="GO:0016020">
    <property type="term" value="C:membrane"/>
    <property type="evidence" value="ECO:0007669"/>
    <property type="project" value="UniProtKB-SubCell"/>
</dbReference>
<dbReference type="GO" id="GO:0009403">
    <property type="term" value="P:toxin biosynthetic process"/>
    <property type="evidence" value="ECO:0007669"/>
    <property type="project" value="InterPro"/>
</dbReference>
<comment type="caution">
    <text evidence="6">The sequence shown here is derived from an EMBL/GenBank/DDBJ whole genome shotgun (WGS) entry which is preliminary data.</text>
</comment>
<protein>
    <submittedName>
        <fullName evidence="6">Membrane protein</fullName>
    </submittedName>
</protein>
<dbReference type="PANTHER" id="PTHR37306:SF1">
    <property type="entry name" value="COLICIN V PRODUCTION PROTEIN"/>
    <property type="match status" value="1"/>
</dbReference>
<feature type="transmembrane region" description="Helical" evidence="5">
    <location>
        <begin position="117"/>
        <end position="136"/>
    </location>
</feature>
<dbReference type="RefSeq" id="WP_036823117.1">
    <property type="nucleotide sequence ID" value="NZ_AVBF01000067.1"/>
</dbReference>
<dbReference type="STRING" id="1385514.N782_19700"/>
<dbReference type="InterPro" id="IPR003825">
    <property type="entry name" value="Colicin-V_CvpA"/>
</dbReference>
<comment type="subcellular location">
    <subcellularLocation>
        <location evidence="1">Membrane</location>
        <topology evidence="1">Multi-pass membrane protein</topology>
    </subcellularLocation>
</comment>
<organism evidence="6 7">
    <name type="scientific">Pontibacillus yanchengensis Y32</name>
    <dbReference type="NCBI Taxonomy" id="1385514"/>
    <lineage>
        <taxon>Bacteria</taxon>
        <taxon>Bacillati</taxon>
        <taxon>Bacillota</taxon>
        <taxon>Bacilli</taxon>
        <taxon>Bacillales</taxon>
        <taxon>Bacillaceae</taxon>
        <taxon>Pontibacillus</taxon>
    </lineage>
</organism>
<keyword evidence="3 5" id="KW-1133">Transmembrane helix</keyword>
<keyword evidence="2 5" id="KW-0812">Transmembrane</keyword>
<feature type="transmembrane region" description="Helical" evidence="5">
    <location>
        <begin position="76"/>
        <end position="97"/>
    </location>
</feature>
<feature type="transmembrane region" description="Helical" evidence="5">
    <location>
        <begin position="29"/>
        <end position="46"/>
    </location>
</feature>
<dbReference type="AlphaFoldDB" id="A0A0A2T7A8"/>
<accession>A0A0A2T7A8</accession>
<evidence type="ECO:0000256" key="5">
    <source>
        <dbReference type="SAM" id="Phobius"/>
    </source>
</evidence>
<name>A0A0A2T7A8_9BACI</name>
<keyword evidence="4 5" id="KW-0472">Membrane</keyword>
<dbReference type="PANTHER" id="PTHR37306">
    <property type="entry name" value="COLICIN V PRODUCTION PROTEIN"/>
    <property type="match status" value="1"/>
</dbReference>
<dbReference type="Pfam" id="PF02674">
    <property type="entry name" value="Colicin_V"/>
    <property type="match status" value="1"/>
</dbReference>
<evidence type="ECO:0000256" key="2">
    <source>
        <dbReference type="ARBA" id="ARBA00022692"/>
    </source>
</evidence>
<dbReference type="Proteomes" id="UP000030147">
    <property type="component" value="Unassembled WGS sequence"/>
</dbReference>
<proteinExistence type="predicted"/>
<evidence type="ECO:0000256" key="1">
    <source>
        <dbReference type="ARBA" id="ARBA00004141"/>
    </source>
</evidence>
<keyword evidence="7" id="KW-1185">Reference proteome</keyword>
<evidence type="ECO:0000256" key="4">
    <source>
        <dbReference type="ARBA" id="ARBA00023136"/>
    </source>
</evidence>
<dbReference type="OrthoDB" id="1809613at2"/>
<gene>
    <name evidence="6" type="ORF">N782_19700</name>
</gene>
<dbReference type="eggNOG" id="COG1286">
    <property type="taxonomic scope" value="Bacteria"/>
</dbReference>
<reference evidence="6 7" key="1">
    <citation type="journal article" date="2015" name="Stand. Genomic Sci.">
        <title>High quality draft genome sequence of the moderately halophilic bacterium Pontibacillus yanchengensis Y32(T) and comparison among Pontibacillus genomes.</title>
        <authorList>
            <person name="Huang J."/>
            <person name="Qiao Z.X."/>
            <person name="Tang J.W."/>
            <person name="Wang G."/>
        </authorList>
    </citation>
    <scope>NUCLEOTIDE SEQUENCE [LARGE SCALE GENOMIC DNA]</scope>
    <source>
        <strain evidence="6 7">Y32</strain>
    </source>
</reference>
<evidence type="ECO:0000313" key="7">
    <source>
        <dbReference type="Proteomes" id="UP000030147"/>
    </source>
</evidence>
<sequence length="185" mass="20992">MIDLLLLAMLVFGFLIGMRRGFVLQLLHMTGFIVAFVIAVIYYDDLAPKLKLWVPFPDLPEGQQWAIFLESVPEGAFYNAIAFFIIFFVVKVILQIIASMLDFITDLPLLSTVNNLFGGVLGFIEIYFIIFIFLYLSAILPIPFIQNAVDGSALAKMIIEHTPLLSDQIKTLWFEHVAERIPNFS</sequence>
<dbReference type="EMBL" id="AVBF01000067">
    <property type="protein sequence ID" value="KGP71364.1"/>
    <property type="molecule type" value="Genomic_DNA"/>
</dbReference>